<protein>
    <submittedName>
        <fullName evidence="2">Uncharacterized protein</fullName>
    </submittedName>
</protein>
<organism evidence="2 3">
    <name type="scientific">Holothuria leucospilota</name>
    <name type="common">Black long sea cucumber</name>
    <name type="synonym">Mertensiothuria leucospilota</name>
    <dbReference type="NCBI Taxonomy" id="206669"/>
    <lineage>
        <taxon>Eukaryota</taxon>
        <taxon>Metazoa</taxon>
        <taxon>Echinodermata</taxon>
        <taxon>Eleutherozoa</taxon>
        <taxon>Echinozoa</taxon>
        <taxon>Holothuroidea</taxon>
        <taxon>Aspidochirotacea</taxon>
        <taxon>Aspidochirotida</taxon>
        <taxon>Holothuriidae</taxon>
        <taxon>Holothuria</taxon>
    </lineage>
</organism>
<feature type="signal peptide" evidence="1">
    <location>
        <begin position="1"/>
        <end position="32"/>
    </location>
</feature>
<gene>
    <name evidence="2" type="ORF">HOLleu_19248</name>
</gene>
<dbReference type="OrthoDB" id="10084521at2759"/>
<reference evidence="2" key="1">
    <citation type="submission" date="2021-10" db="EMBL/GenBank/DDBJ databases">
        <title>Tropical sea cucumber genome reveals ecological adaptation and Cuvierian tubules defense mechanism.</title>
        <authorList>
            <person name="Chen T."/>
        </authorList>
    </citation>
    <scope>NUCLEOTIDE SEQUENCE</scope>
    <source>
        <strain evidence="2">Nanhai2018</strain>
        <tissue evidence="2">Muscle</tissue>
    </source>
</reference>
<keyword evidence="3" id="KW-1185">Reference proteome</keyword>
<evidence type="ECO:0000256" key="1">
    <source>
        <dbReference type="SAM" id="SignalP"/>
    </source>
</evidence>
<evidence type="ECO:0000313" key="2">
    <source>
        <dbReference type="EMBL" id="KAJ8035536.1"/>
    </source>
</evidence>
<dbReference type="Proteomes" id="UP001152320">
    <property type="component" value="Chromosome 9"/>
</dbReference>
<accession>A0A9Q1H7S1</accession>
<name>A0A9Q1H7S1_HOLLE</name>
<keyword evidence="1" id="KW-0732">Signal</keyword>
<comment type="caution">
    <text evidence="2">The sequence shown here is derived from an EMBL/GenBank/DDBJ whole genome shotgun (WGS) entry which is preliminary data.</text>
</comment>
<dbReference type="AlphaFoldDB" id="A0A9Q1H7S1"/>
<feature type="chain" id="PRO_5040125181" evidence="1">
    <location>
        <begin position="33"/>
        <end position="119"/>
    </location>
</feature>
<proteinExistence type="predicted"/>
<dbReference type="EMBL" id="JAIZAY010000009">
    <property type="protein sequence ID" value="KAJ8035536.1"/>
    <property type="molecule type" value="Genomic_DNA"/>
</dbReference>
<evidence type="ECO:0000313" key="3">
    <source>
        <dbReference type="Proteomes" id="UP001152320"/>
    </source>
</evidence>
<sequence>MSGSGVTMNRNIRWSALHLLILTILLLPIITAAKPSNLARIIGPLMGKRGETDDFENDVINRVRAVQDQKADLLARSGLDDPAFSCPLDSLFLSLEPQWQDVILEILRLASYEDGWGLK</sequence>